<gene>
    <name evidence="3" type="ORF">M409DRAFT_29003</name>
</gene>
<organism evidence="3 4">
    <name type="scientific">Zasmidium cellare ATCC 36951</name>
    <dbReference type="NCBI Taxonomy" id="1080233"/>
    <lineage>
        <taxon>Eukaryota</taxon>
        <taxon>Fungi</taxon>
        <taxon>Dikarya</taxon>
        <taxon>Ascomycota</taxon>
        <taxon>Pezizomycotina</taxon>
        <taxon>Dothideomycetes</taxon>
        <taxon>Dothideomycetidae</taxon>
        <taxon>Mycosphaerellales</taxon>
        <taxon>Mycosphaerellaceae</taxon>
        <taxon>Zasmidium</taxon>
    </lineage>
</organism>
<protein>
    <submittedName>
        <fullName evidence="3">Uncharacterized protein</fullName>
    </submittedName>
</protein>
<sequence>MAITITSTAAWPPTASRTIPLELSRLLNEMASDHAFTFTASNQEVTSFSFEPTTSASKIVPHSTAQVTDISMPSQTVTPTETPSQHESPTLQSYVPPQNTAKWYEAAWVGPFTWLLAIYCCVSAFILAVLFYCRVLNWRLELDLTKLPAVRPLDANEWPYILYRDQQDAYTELQAREVERRRTDEIVLENLRVHGIL</sequence>
<evidence type="ECO:0000313" key="4">
    <source>
        <dbReference type="Proteomes" id="UP000799537"/>
    </source>
</evidence>
<accession>A0A6A6C0V8</accession>
<keyword evidence="2" id="KW-1133">Transmembrane helix</keyword>
<name>A0A6A6C0V8_ZASCE</name>
<keyword evidence="2" id="KW-0812">Transmembrane</keyword>
<dbReference type="Proteomes" id="UP000799537">
    <property type="component" value="Unassembled WGS sequence"/>
</dbReference>
<reference evidence="3" key="1">
    <citation type="journal article" date="2020" name="Stud. Mycol.">
        <title>101 Dothideomycetes genomes: a test case for predicting lifestyles and emergence of pathogens.</title>
        <authorList>
            <person name="Haridas S."/>
            <person name="Albert R."/>
            <person name="Binder M."/>
            <person name="Bloem J."/>
            <person name="Labutti K."/>
            <person name="Salamov A."/>
            <person name="Andreopoulos B."/>
            <person name="Baker S."/>
            <person name="Barry K."/>
            <person name="Bills G."/>
            <person name="Bluhm B."/>
            <person name="Cannon C."/>
            <person name="Castanera R."/>
            <person name="Culley D."/>
            <person name="Daum C."/>
            <person name="Ezra D."/>
            <person name="Gonzalez J."/>
            <person name="Henrissat B."/>
            <person name="Kuo A."/>
            <person name="Liang C."/>
            <person name="Lipzen A."/>
            <person name="Lutzoni F."/>
            <person name="Magnuson J."/>
            <person name="Mondo S."/>
            <person name="Nolan M."/>
            <person name="Ohm R."/>
            <person name="Pangilinan J."/>
            <person name="Park H.-J."/>
            <person name="Ramirez L."/>
            <person name="Alfaro M."/>
            <person name="Sun H."/>
            <person name="Tritt A."/>
            <person name="Yoshinaga Y."/>
            <person name="Zwiers L.-H."/>
            <person name="Turgeon B."/>
            <person name="Goodwin S."/>
            <person name="Spatafora J."/>
            <person name="Crous P."/>
            <person name="Grigoriev I."/>
        </authorList>
    </citation>
    <scope>NUCLEOTIDE SEQUENCE</scope>
    <source>
        <strain evidence="3">ATCC 36951</strain>
    </source>
</reference>
<evidence type="ECO:0000256" key="2">
    <source>
        <dbReference type="SAM" id="Phobius"/>
    </source>
</evidence>
<proteinExistence type="predicted"/>
<keyword evidence="4" id="KW-1185">Reference proteome</keyword>
<evidence type="ECO:0000313" key="3">
    <source>
        <dbReference type="EMBL" id="KAF2160615.1"/>
    </source>
</evidence>
<dbReference type="GeneID" id="54562543"/>
<feature type="transmembrane region" description="Helical" evidence="2">
    <location>
        <begin position="112"/>
        <end position="133"/>
    </location>
</feature>
<dbReference type="RefSeq" id="XP_033661504.1">
    <property type="nucleotide sequence ID" value="XM_033809271.1"/>
</dbReference>
<feature type="region of interest" description="Disordered" evidence="1">
    <location>
        <begin position="70"/>
        <end position="92"/>
    </location>
</feature>
<evidence type="ECO:0000256" key="1">
    <source>
        <dbReference type="SAM" id="MobiDB-lite"/>
    </source>
</evidence>
<keyword evidence="2" id="KW-0472">Membrane</keyword>
<dbReference type="AlphaFoldDB" id="A0A6A6C0V8"/>
<dbReference type="EMBL" id="ML993625">
    <property type="protein sequence ID" value="KAF2160615.1"/>
    <property type="molecule type" value="Genomic_DNA"/>
</dbReference>